<dbReference type="OrthoDB" id="6674170at2"/>
<comment type="caution">
    <text evidence="2">The sequence shown here is derived from an EMBL/GenBank/DDBJ whole genome shotgun (WGS) entry which is preliminary data.</text>
</comment>
<dbReference type="Proteomes" id="UP000294555">
    <property type="component" value="Unassembled WGS sequence"/>
</dbReference>
<dbReference type="AlphaFoldDB" id="A0A4R1NET0"/>
<dbReference type="PANTHER" id="PTHR34501">
    <property type="entry name" value="PROTEIN YDDL-RELATED"/>
    <property type="match status" value="1"/>
</dbReference>
<organism evidence="2 3">
    <name type="scientific">Sodalis ligni</name>
    <dbReference type="NCBI Taxonomy" id="2697027"/>
    <lineage>
        <taxon>Bacteria</taxon>
        <taxon>Pseudomonadati</taxon>
        <taxon>Pseudomonadota</taxon>
        <taxon>Gammaproteobacteria</taxon>
        <taxon>Enterobacterales</taxon>
        <taxon>Bruguierivoracaceae</taxon>
        <taxon>Sodalis</taxon>
    </lineage>
</organism>
<reference evidence="2 3" key="1">
    <citation type="submission" date="2019-02" db="EMBL/GenBank/DDBJ databases">
        <title>Investigation of anaerobic lignin degradation for improved lignocellulosic biofuels.</title>
        <authorList>
            <person name="Deangelis K."/>
        </authorList>
    </citation>
    <scope>NUCLEOTIDE SEQUENCE [LARGE SCALE GENOMIC DNA]</scope>
    <source>
        <strain evidence="2 3">159R</strain>
    </source>
</reference>
<dbReference type="EMBL" id="SJOI01000001">
    <property type="protein sequence ID" value="TCL05389.1"/>
    <property type="molecule type" value="Genomic_DNA"/>
</dbReference>
<protein>
    <submittedName>
        <fullName evidence="2">Putative porin</fullName>
    </submittedName>
</protein>
<dbReference type="InterPro" id="IPR050298">
    <property type="entry name" value="Gram-neg_bact_OMP"/>
</dbReference>
<evidence type="ECO:0000313" key="2">
    <source>
        <dbReference type="EMBL" id="TCL05389.1"/>
    </source>
</evidence>
<dbReference type="SUPFAM" id="SSF56935">
    <property type="entry name" value="Porins"/>
    <property type="match status" value="1"/>
</dbReference>
<dbReference type="RefSeq" id="WP_132924096.1">
    <property type="nucleotide sequence ID" value="NZ_SJOI01000001.1"/>
</dbReference>
<keyword evidence="3" id="KW-1185">Reference proteome</keyword>
<name>A0A4R1NET0_9GAMM</name>
<gene>
    <name evidence="2" type="ORF">EZJ58_3569</name>
</gene>
<dbReference type="PANTHER" id="PTHR34501:SF2">
    <property type="entry name" value="OUTER MEMBRANE PORIN F-RELATED"/>
    <property type="match status" value="1"/>
</dbReference>
<dbReference type="InterPro" id="IPR023614">
    <property type="entry name" value="Porin_dom_sf"/>
</dbReference>
<proteinExistence type="predicted"/>
<evidence type="ECO:0000256" key="1">
    <source>
        <dbReference type="ARBA" id="ARBA00022729"/>
    </source>
</evidence>
<dbReference type="Gene3D" id="2.40.160.10">
    <property type="entry name" value="Porin"/>
    <property type="match status" value="1"/>
</dbReference>
<sequence length="376" mass="42517">MKKSILGISIGLVLSGVSFISNAEITLLKQDPQPYDLLSRLTFQVGGSIRPQMNQVTGQRSYKDNGFDGGTRFRFSSDYYLFDDVSWINYYELGVNIPAVLDWDNHHADGANNTIRRQLYTGFKSKTFGQLTFGQQLSVYYDVVGAKTDVWDDDMLAQAPGNGVNGDYDGSYRSRKQLKYKVSAGNADLYAAYLFSDEDYLTPDNFHYKRKGGGSLGINYHLTPTLSWGLAYNYTSAEIKDPVSHKSNDYNQSITGTGLSWTPGHWMLSATGGLYQNFLTTKIKNTNDYFAGNAYGIEYFAGYTFPIDSYAVKTIKPYVMGDRLEYIDDRNYEKRDNGVGISFQLKYGFRVDYEHVITNATGQDYGTNIIRAWYDF</sequence>
<keyword evidence="1" id="KW-0732">Signal</keyword>
<accession>A0A4R1NET0</accession>
<evidence type="ECO:0000313" key="3">
    <source>
        <dbReference type="Proteomes" id="UP000294555"/>
    </source>
</evidence>